<evidence type="ECO:0000313" key="3">
    <source>
        <dbReference type="Proteomes" id="UP000250166"/>
    </source>
</evidence>
<dbReference type="AlphaFoldDB" id="A0A2X3DJR0"/>
<proteinExistence type="predicted"/>
<dbReference type="EMBL" id="UAWL01000006">
    <property type="protein sequence ID" value="SQB98510.1"/>
    <property type="molecule type" value="Genomic_DNA"/>
</dbReference>
<feature type="transmembrane region" description="Helical" evidence="1">
    <location>
        <begin position="40"/>
        <end position="59"/>
    </location>
</feature>
<dbReference type="Proteomes" id="UP000250166">
    <property type="component" value="Unassembled WGS sequence"/>
</dbReference>
<sequence>MFGYSKASNTWSVNYRALYNLLPYYKGGNIWRVVESFRHIFAFATHITELTNILIWYAAPNSEFKKNKLKLYLIKYINLQIHIVFVIFLC</sequence>
<reference evidence="2 3" key="1">
    <citation type="submission" date="2018-06" db="EMBL/GenBank/DDBJ databases">
        <authorList>
            <consortium name="Pathogen Informatics"/>
            <person name="Doyle S."/>
        </authorList>
    </citation>
    <scope>NUCLEOTIDE SEQUENCE [LARGE SCALE GENOMIC DNA]</scope>
    <source>
        <strain evidence="2 3">NCTC13102</strain>
    </source>
</reference>
<accession>A0A2X3DJR0</accession>
<name>A0A2X3DJR0_9HELI</name>
<keyword evidence="1" id="KW-0812">Transmembrane</keyword>
<organism evidence="2 3">
    <name type="scientific">Helicobacter fennelliae</name>
    <dbReference type="NCBI Taxonomy" id="215"/>
    <lineage>
        <taxon>Bacteria</taxon>
        <taxon>Pseudomonadati</taxon>
        <taxon>Campylobacterota</taxon>
        <taxon>Epsilonproteobacteria</taxon>
        <taxon>Campylobacterales</taxon>
        <taxon>Helicobacteraceae</taxon>
        <taxon>Helicobacter</taxon>
    </lineage>
</organism>
<evidence type="ECO:0000313" key="2">
    <source>
        <dbReference type="EMBL" id="SQB98510.1"/>
    </source>
</evidence>
<evidence type="ECO:0000256" key="1">
    <source>
        <dbReference type="SAM" id="Phobius"/>
    </source>
</evidence>
<gene>
    <name evidence="2" type="ORF">NCTC13102_00973</name>
</gene>
<feature type="transmembrane region" description="Helical" evidence="1">
    <location>
        <begin position="71"/>
        <end position="89"/>
    </location>
</feature>
<keyword evidence="1" id="KW-1133">Transmembrane helix</keyword>
<protein>
    <submittedName>
        <fullName evidence="2">Uncharacterized protein</fullName>
    </submittedName>
</protein>
<keyword evidence="1" id="KW-0472">Membrane</keyword>